<dbReference type="RefSeq" id="WP_149818635.1">
    <property type="nucleotide sequence ID" value="NZ_VUOA01000025.1"/>
</dbReference>
<feature type="region of interest" description="Disordered" evidence="1">
    <location>
        <begin position="40"/>
        <end position="73"/>
    </location>
</feature>
<proteinExistence type="predicted"/>
<dbReference type="AlphaFoldDB" id="A0A5B2VEL7"/>
<dbReference type="EMBL" id="VUOA01000025">
    <property type="protein sequence ID" value="KAA2236627.1"/>
    <property type="molecule type" value="Genomic_DNA"/>
</dbReference>
<evidence type="ECO:0000256" key="1">
    <source>
        <dbReference type="SAM" id="MobiDB-lite"/>
    </source>
</evidence>
<protein>
    <submittedName>
        <fullName evidence="3">Uncharacterized protein</fullName>
    </submittedName>
</protein>
<sequence length="284" mass="29802">MKRRKLWLGLSTAILAAPTPGLPAAIAAEGGLVVAQAHGEHGAKAKAPPAEAKGATASGEGGEGGEGASGAALPPELRLSRGIGLVRGHLLVGNELIEAGRWADALPHFLHPSEEVYGTIRGDLKAFDVPPFDVALKALAQTVKAKNKEAYARARATLDERLAAADRGLKAKEANWDFFTLETALEVLKSAASEYEEALKGDRIVNVVEYQDSRGFVLEAERMIGSVGENLARKDADAAAAVKAALADLKTAWPATLPPKTAVKDVSAVLGDISRIELQLGRLR</sequence>
<feature type="compositionally biased region" description="Low complexity" evidence="1">
    <location>
        <begin position="45"/>
        <end position="58"/>
    </location>
</feature>
<evidence type="ECO:0000313" key="3">
    <source>
        <dbReference type="EMBL" id="KAA2236627.1"/>
    </source>
</evidence>
<comment type="caution">
    <text evidence="3">The sequence shown here is derived from an EMBL/GenBank/DDBJ whole genome shotgun (WGS) entry which is preliminary data.</text>
</comment>
<keyword evidence="2" id="KW-0732">Signal</keyword>
<keyword evidence="4" id="KW-1185">Reference proteome</keyword>
<feature type="signal peptide" evidence="2">
    <location>
        <begin position="1"/>
        <end position="27"/>
    </location>
</feature>
<accession>A0A5B2VEL7</accession>
<organism evidence="3 4">
    <name type="scientific">Salinarimonas soli</name>
    <dbReference type="NCBI Taxonomy" id="1638099"/>
    <lineage>
        <taxon>Bacteria</taxon>
        <taxon>Pseudomonadati</taxon>
        <taxon>Pseudomonadota</taxon>
        <taxon>Alphaproteobacteria</taxon>
        <taxon>Hyphomicrobiales</taxon>
        <taxon>Salinarimonadaceae</taxon>
        <taxon>Salinarimonas</taxon>
    </lineage>
</organism>
<reference evidence="3 4" key="2">
    <citation type="submission" date="2019-09" db="EMBL/GenBank/DDBJ databases">
        <authorList>
            <person name="Jin C."/>
        </authorList>
    </citation>
    <scope>NUCLEOTIDE SEQUENCE [LARGE SCALE GENOMIC DNA]</scope>
    <source>
        <strain evidence="3 4">BN140002</strain>
    </source>
</reference>
<gene>
    <name evidence="3" type="ORF">F0L46_14265</name>
</gene>
<feature type="compositionally biased region" description="Gly residues" evidence="1">
    <location>
        <begin position="59"/>
        <end position="68"/>
    </location>
</feature>
<reference evidence="3 4" key="1">
    <citation type="submission" date="2019-09" db="EMBL/GenBank/DDBJ databases">
        <title>Salinarimonas rosea gen. nov., sp. nov., a new member of the a-2 subgroup of the Proteobacteria.</title>
        <authorList>
            <person name="Liu J."/>
        </authorList>
    </citation>
    <scope>NUCLEOTIDE SEQUENCE [LARGE SCALE GENOMIC DNA]</scope>
    <source>
        <strain evidence="3 4">BN140002</strain>
    </source>
</reference>
<dbReference type="OrthoDB" id="7359338at2"/>
<dbReference type="Proteomes" id="UP000323142">
    <property type="component" value="Unassembled WGS sequence"/>
</dbReference>
<name>A0A5B2VEL7_9HYPH</name>
<evidence type="ECO:0000313" key="4">
    <source>
        <dbReference type="Proteomes" id="UP000323142"/>
    </source>
</evidence>
<evidence type="ECO:0000256" key="2">
    <source>
        <dbReference type="SAM" id="SignalP"/>
    </source>
</evidence>
<feature type="chain" id="PRO_5022849091" evidence="2">
    <location>
        <begin position="28"/>
        <end position="284"/>
    </location>
</feature>